<dbReference type="InterPro" id="IPR003758">
    <property type="entry name" value="LpxK"/>
</dbReference>
<evidence type="ECO:0000256" key="13">
    <source>
        <dbReference type="HAMAP-Rule" id="MF_00409"/>
    </source>
</evidence>
<organism evidence="14 15">
    <name type="scientific">Fontimonas thermophila</name>
    <dbReference type="NCBI Taxonomy" id="1076937"/>
    <lineage>
        <taxon>Bacteria</taxon>
        <taxon>Pseudomonadati</taxon>
        <taxon>Pseudomonadota</taxon>
        <taxon>Gammaproteobacteria</taxon>
        <taxon>Nevskiales</taxon>
        <taxon>Nevskiaceae</taxon>
        <taxon>Fontimonas</taxon>
    </lineage>
</organism>
<sequence length="329" mass="36222">MRAWLQTRWYSPVPPLPLLPLAWLYGRVAAVRRRRLLSTAPYLPVPVIVVGNVTVGGTGKTPFVIWLVEHLRRWGWNPGVVSRGYGGRAPHYPHRVDAADDPRHCGDEPLLIARRTAVPVVVDPDRVAAVRHLVETSRVDIVVSDDGLQHYRLARHLEICIVDGARGLGNGALLPAGPLREPPERLREVDLVVVNGDGWTDSVLRPLRMHVQITDARSISGNVVRPLADFRGRPVHAVAGIGHPARFFAALRARGLDLIEHAFADHQAYDRQTLAFGDDLPVLMTEKDAVKCAAFAAPHWWQVPAQAQLAPADAARVQESVSRLRSVAG</sequence>
<dbReference type="STRING" id="1076937.SAMN04488120_103223"/>
<comment type="function">
    <text evidence="1 13">Transfers the gamma-phosphate of ATP to the 4'-position of a tetraacyldisaccharide 1-phosphate intermediate (termed DS-1-P) to form tetraacyldisaccharide 1,4'-bis-phosphate (lipid IVA).</text>
</comment>
<evidence type="ECO:0000256" key="2">
    <source>
        <dbReference type="ARBA" id="ARBA00004870"/>
    </source>
</evidence>
<dbReference type="SUPFAM" id="SSF52540">
    <property type="entry name" value="P-loop containing nucleoside triphosphate hydrolases"/>
    <property type="match status" value="1"/>
</dbReference>
<evidence type="ECO:0000256" key="9">
    <source>
        <dbReference type="ARBA" id="ARBA00022777"/>
    </source>
</evidence>
<evidence type="ECO:0000256" key="4">
    <source>
        <dbReference type="ARBA" id="ARBA00016436"/>
    </source>
</evidence>
<dbReference type="HAMAP" id="MF_00409">
    <property type="entry name" value="LpxK"/>
    <property type="match status" value="1"/>
</dbReference>
<dbReference type="Proteomes" id="UP000199771">
    <property type="component" value="Unassembled WGS sequence"/>
</dbReference>
<dbReference type="InterPro" id="IPR027417">
    <property type="entry name" value="P-loop_NTPase"/>
</dbReference>
<dbReference type="AlphaFoldDB" id="A0A1I2IEE9"/>
<dbReference type="UniPathway" id="UPA00359">
    <property type="reaction ID" value="UER00482"/>
</dbReference>
<comment type="pathway">
    <text evidence="2 13">Glycolipid biosynthesis; lipid IV(A) biosynthesis; lipid IV(A) from (3R)-3-hydroxytetradecanoyl-[acyl-carrier-protein] and UDP-N-acetyl-alpha-D-glucosamine: step 6/6.</text>
</comment>
<evidence type="ECO:0000256" key="1">
    <source>
        <dbReference type="ARBA" id="ARBA00002274"/>
    </source>
</evidence>
<dbReference type="NCBIfam" id="TIGR00682">
    <property type="entry name" value="lpxK"/>
    <property type="match status" value="1"/>
</dbReference>
<keyword evidence="6 13" id="KW-0441">Lipid A biosynthesis</keyword>
<dbReference type="PANTHER" id="PTHR42724">
    <property type="entry name" value="TETRAACYLDISACCHARIDE 4'-KINASE"/>
    <property type="match status" value="1"/>
</dbReference>
<keyword evidence="10 13" id="KW-0067">ATP-binding</keyword>
<evidence type="ECO:0000256" key="11">
    <source>
        <dbReference type="ARBA" id="ARBA00023098"/>
    </source>
</evidence>
<dbReference type="GO" id="GO:0005886">
    <property type="term" value="C:plasma membrane"/>
    <property type="evidence" value="ECO:0007669"/>
    <property type="project" value="TreeGrafter"/>
</dbReference>
<keyword evidence="7 13" id="KW-0808">Transferase</keyword>
<keyword evidence="5 13" id="KW-0444">Lipid biosynthesis</keyword>
<evidence type="ECO:0000256" key="8">
    <source>
        <dbReference type="ARBA" id="ARBA00022741"/>
    </source>
</evidence>
<feature type="binding site" evidence="13">
    <location>
        <begin position="54"/>
        <end position="61"/>
    </location>
    <ligand>
        <name>ATP</name>
        <dbReference type="ChEBI" id="CHEBI:30616"/>
    </ligand>
</feature>
<protein>
    <recommendedName>
        <fullName evidence="4 13">Tetraacyldisaccharide 4'-kinase</fullName>
        <ecNumber evidence="3 13">2.7.1.130</ecNumber>
    </recommendedName>
    <alternativeName>
        <fullName evidence="12 13">Lipid A 4'-kinase</fullName>
    </alternativeName>
</protein>
<dbReference type="EC" id="2.7.1.130" evidence="3 13"/>
<comment type="catalytic activity">
    <reaction evidence="13">
        <text>a lipid A disaccharide + ATP = a lipid IVA + ADP + H(+)</text>
        <dbReference type="Rhea" id="RHEA:67840"/>
        <dbReference type="ChEBI" id="CHEBI:15378"/>
        <dbReference type="ChEBI" id="CHEBI:30616"/>
        <dbReference type="ChEBI" id="CHEBI:176343"/>
        <dbReference type="ChEBI" id="CHEBI:176425"/>
        <dbReference type="ChEBI" id="CHEBI:456216"/>
        <dbReference type="EC" id="2.7.1.130"/>
    </reaction>
</comment>
<keyword evidence="8 13" id="KW-0547">Nucleotide-binding</keyword>
<evidence type="ECO:0000256" key="6">
    <source>
        <dbReference type="ARBA" id="ARBA00022556"/>
    </source>
</evidence>
<keyword evidence="9 13" id="KW-0418">Kinase</keyword>
<dbReference type="GO" id="GO:0005524">
    <property type="term" value="F:ATP binding"/>
    <property type="evidence" value="ECO:0007669"/>
    <property type="project" value="UniProtKB-UniRule"/>
</dbReference>
<dbReference type="OrthoDB" id="9766423at2"/>
<evidence type="ECO:0000256" key="7">
    <source>
        <dbReference type="ARBA" id="ARBA00022679"/>
    </source>
</evidence>
<dbReference type="GO" id="GO:0009245">
    <property type="term" value="P:lipid A biosynthetic process"/>
    <property type="evidence" value="ECO:0007669"/>
    <property type="project" value="UniProtKB-UniRule"/>
</dbReference>
<evidence type="ECO:0000313" key="15">
    <source>
        <dbReference type="Proteomes" id="UP000199771"/>
    </source>
</evidence>
<keyword evidence="11 13" id="KW-0443">Lipid metabolism</keyword>
<evidence type="ECO:0000313" key="14">
    <source>
        <dbReference type="EMBL" id="SFF40018.1"/>
    </source>
</evidence>
<accession>A0A1I2IEE9</accession>
<evidence type="ECO:0000256" key="5">
    <source>
        <dbReference type="ARBA" id="ARBA00022516"/>
    </source>
</evidence>
<evidence type="ECO:0000256" key="10">
    <source>
        <dbReference type="ARBA" id="ARBA00022840"/>
    </source>
</evidence>
<dbReference type="EMBL" id="FOOC01000003">
    <property type="protein sequence ID" value="SFF40018.1"/>
    <property type="molecule type" value="Genomic_DNA"/>
</dbReference>
<gene>
    <name evidence="13" type="primary">lpxK</name>
    <name evidence="14" type="ORF">SAMN04488120_103223</name>
</gene>
<comment type="similarity">
    <text evidence="13">Belongs to the LpxK family.</text>
</comment>
<dbReference type="Pfam" id="PF02606">
    <property type="entry name" value="LpxK"/>
    <property type="match status" value="1"/>
</dbReference>
<dbReference type="GO" id="GO:0009244">
    <property type="term" value="P:lipopolysaccharide core region biosynthetic process"/>
    <property type="evidence" value="ECO:0007669"/>
    <property type="project" value="TreeGrafter"/>
</dbReference>
<dbReference type="RefSeq" id="WP_091532325.1">
    <property type="nucleotide sequence ID" value="NZ_FOOC01000003.1"/>
</dbReference>
<keyword evidence="15" id="KW-1185">Reference proteome</keyword>
<evidence type="ECO:0000256" key="3">
    <source>
        <dbReference type="ARBA" id="ARBA00012071"/>
    </source>
</evidence>
<dbReference type="GO" id="GO:0009029">
    <property type="term" value="F:lipid-A 4'-kinase activity"/>
    <property type="evidence" value="ECO:0007669"/>
    <property type="project" value="UniProtKB-UniRule"/>
</dbReference>
<proteinExistence type="inferred from homology"/>
<dbReference type="PANTHER" id="PTHR42724:SF1">
    <property type="entry name" value="TETRAACYLDISACCHARIDE 4'-KINASE, MITOCHONDRIAL-RELATED"/>
    <property type="match status" value="1"/>
</dbReference>
<name>A0A1I2IEE9_9GAMM</name>
<reference evidence="14 15" key="1">
    <citation type="submission" date="2016-10" db="EMBL/GenBank/DDBJ databases">
        <authorList>
            <person name="de Groot N.N."/>
        </authorList>
    </citation>
    <scope>NUCLEOTIDE SEQUENCE [LARGE SCALE GENOMIC DNA]</scope>
    <source>
        <strain evidence="14 15">DSM 23609</strain>
    </source>
</reference>
<evidence type="ECO:0000256" key="12">
    <source>
        <dbReference type="ARBA" id="ARBA00029757"/>
    </source>
</evidence>